<evidence type="ECO:0000259" key="1">
    <source>
        <dbReference type="PROSITE" id="PS51833"/>
    </source>
</evidence>
<dbReference type="PANTHER" id="PTHR33525:SF4">
    <property type="entry name" value="CYCLIC DI-GMP PHOSPHODIESTERASE CDGJ"/>
    <property type="match status" value="1"/>
</dbReference>
<dbReference type="PROSITE" id="PS51833">
    <property type="entry name" value="HDOD"/>
    <property type="match status" value="1"/>
</dbReference>
<dbReference type="InterPro" id="IPR013976">
    <property type="entry name" value="HDOD"/>
</dbReference>
<organism evidence="2">
    <name type="scientific">hydrothermal vent metagenome</name>
    <dbReference type="NCBI Taxonomy" id="652676"/>
    <lineage>
        <taxon>unclassified sequences</taxon>
        <taxon>metagenomes</taxon>
        <taxon>ecological metagenomes</taxon>
    </lineage>
</organism>
<proteinExistence type="predicted"/>
<dbReference type="Gene3D" id="1.10.3210.10">
    <property type="entry name" value="Hypothetical protein af1432"/>
    <property type="match status" value="1"/>
</dbReference>
<feature type="domain" description="HDOD" evidence="1">
    <location>
        <begin position="14"/>
        <end position="213"/>
    </location>
</feature>
<reference evidence="2" key="1">
    <citation type="submission" date="2016-10" db="EMBL/GenBank/DDBJ databases">
        <authorList>
            <person name="de Groot N.N."/>
        </authorList>
    </citation>
    <scope>NUCLEOTIDE SEQUENCE</scope>
</reference>
<accession>A0A1W1C176</accession>
<name>A0A1W1C176_9ZZZZ</name>
<dbReference type="EMBL" id="FPHB01000046">
    <property type="protein sequence ID" value="SFV59549.1"/>
    <property type="molecule type" value="Genomic_DNA"/>
</dbReference>
<dbReference type="Pfam" id="PF08668">
    <property type="entry name" value="HDOD"/>
    <property type="match status" value="1"/>
</dbReference>
<dbReference type="SUPFAM" id="SSF109604">
    <property type="entry name" value="HD-domain/PDEase-like"/>
    <property type="match status" value="1"/>
</dbReference>
<dbReference type="AlphaFoldDB" id="A0A1W1C176"/>
<dbReference type="PANTHER" id="PTHR33525">
    <property type="match status" value="1"/>
</dbReference>
<dbReference type="InterPro" id="IPR052340">
    <property type="entry name" value="RNase_Y/CdgJ"/>
</dbReference>
<evidence type="ECO:0000313" key="2">
    <source>
        <dbReference type="EMBL" id="SFV59549.1"/>
    </source>
</evidence>
<protein>
    <recommendedName>
        <fullName evidence="1">HDOD domain-containing protein</fullName>
    </recommendedName>
</protein>
<gene>
    <name evidence="2" type="ORF">MNB_SM-7-108</name>
</gene>
<sequence length="281" mass="31993">MVTFRDIVNHIQTLPPLSPNTLRIRDLYRDGAENVNVIKLIRLIESDATLAANVLKFVNAPKYGFAKKISSVSQAVTLLGTEIIHGIVVDKAMQERLGANVSAYGITNIQFNDMCHLQSSMIIQWYSIVDMRVAHFLAPLALIMELGKLVIAKEVAQSAYTATFRRGLAEVSNVEAYEYDLFDTTSYYISALLFEHWNLDSRFVEILKIMDFEDKKAEERMEYYRDILDVVRTAINVKGILTQKSINNAVKKVQKMKLSESTFLHVANRMKRMYEQSKGIA</sequence>